<dbReference type="Pfam" id="PF13376">
    <property type="entry name" value="OmdA"/>
    <property type="match status" value="1"/>
</dbReference>
<sequence>MYTFTAVLQRFEQKGEKTGWTYIDIPIDITQALKPGQKTSFRVKGTLDTYPIALVALIPMGTSGDATGSFIMAVKATMRRGIRKEEGATVRVTLEADDSPMPLSADLMTCLADDPTALDFFNTLAKGHQVYFSNWIESARTMETKTKRITQAVRGLSMGMGYGEMTRYFKKLS</sequence>
<gene>
    <name evidence="2" type="ORF">FH603_979</name>
</gene>
<dbReference type="RefSeq" id="WP_186736311.1">
    <property type="nucleotide sequence ID" value="NZ_VFIA01000004.1"/>
</dbReference>
<evidence type="ECO:0008006" key="4">
    <source>
        <dbReference type="Google" id="ProtNLM"/>
    </source>
</evidence>
<evidence type="ECO:0000256" key="1">
    <source>
        <dbReference type="SAM" id="Phobius"/>
    </source>
</evidence>
<dbReference type="Pfam" id="PF08922">
    <property type="entry name" value="DUF1905"/>
    <property type="match status" value="1"/>
</dbReference>
<evidence type="ECO:0000313" key="2">
    <source>
        <dbReference type="EMBL" id="MBC3790489.1"/>
    </source>
</evidence>
<dbReference type="EMBL" id="VFIA01000004">
    <property type="protein sequence ID" value="MBC3790489.1"/>
    <property type="molecule type" value="Genomic_DNA"/>
</dbReference>
<dbReference type="Proteomes" id="UP000700732">
    <property type="component" value="Unassembled WGS sequence"/>
</dbReference>
<keyword evidence="1" id="KW-0472">Membrane</keyword>
<reference evidence="2 3" key="1">
    <citation type="submission" date="2019-06" db="EMBL/GenBank/DDBJ databases">
        <title>Spirosoma utsteinense sp. nov. isolated from Antarctic ice-free soils.</title>
        <authorList>
            <person name="Tahon G."/>
        </authorList>
    </citation>
    <scope>NUCLEOTIDE SEQUENCE [LARGE SCALE GENOMIC DNA]</scope>
    <source>
        <strain evidence="2 3">LMG 31447</strain>
    </source>
</reference>
<protein>
    <recommendedName>
        <fullName evidence="4">DUF1905 domain-containing protein</fullName>
    </recommendedName>
</protein>
<dbReference type="Gene3D" id="2.40.30.100">
    <property type="entry name" value="AF2212/PG0164-like"/>
    <property type="match status" value="1"/>
</dbReference>
<dbReference type="InterPro" id="IPR037079">
    <property type="entry name" value="AF2212/PG0164-like_sf"/>
</dbReference>
<dbReference type="SUPFAM" id="SSF141694">
    <property type="entry name" value="AF2212/PG0164-like"/>
    <property type="match status" value="1"/>
</dbReference>
<evidence type="ECO:0000313" key="3">
    <source>
        <dbReference type="Proteomes" id="UP000700732"/>
    </source>
</evidence>
<keyword evidence="1" id="KW-1133">Transmembrane helix</keyword>
<comment type="caution">
    <text evidence="2">The sequence shown here is derived from an EMBL/GenBank/DDBJ whole genome shotgun (WGS) entry which is preliminary data.</text>
</comment>
<proteinExistence type="predicted"/>
<keyword evidence="3" id="KW-1185">Reference proteome</keyword>
<keyword evidence="1" id="KW-0812">Transmembrane</keyword>
<name>A0ABR6W2Q0_9BACT</name>
<dbReference type="InterPro" id="IPR015018">
    <property type="entry name" value="DUF1905"/>
</dbReference>
<accession>A0ABR6W2Q0</accession>
<feature type="transmembrane region" description="Helical" evidence="1">
    <location>
        <begin position="50"/>
        <end position="74"/>
    </location>
</feature>
<organism evidence="2 3">
    <name type="scientific">Spirosoma utsteinense</name>
    <dbReference type="NCBI Taxonomy" id="2585773"/>
    <lineage>
        <taxon>Bacteria</taxon>
        <taxon>Pseudomonadati</taxon>
        <taxon>Bacteroidota</taxon>
        <taxon>Cytophagia</taxon>
        <taxon>Cytophagales</taxon>
        <taxon>Cytophagaceae</taxon>
        <taxon>Spirosoma</taxon>
    </lineage>
</organism>